<evidence type="ECO:0000313" key="2">
    <source>
        <dbReference type="EMBL" id="MFD1810652.1"/>
    </source>
</evidence>
<accession>A0ABW4NWS5</accession>
<proteinExistence type="predicted"/>
<comment type="caution">
    <text evidence="2">The sequence shown here is derived from an EMBL/GenBank/DDBJ whole genome shotgun (WGS) entry which is preliminary data.</text>
</comment>
<gene>
    <name evidence="2" type="ORF">ACFSJG_00360</name>
</gene>
<sequence length="130" mass="14302">MTISESMLPKVPLPVSGRRPADARRDSTAAGPRELDADWLRRALGTCGFLEQSRALCPADVAVVTFAVRWAPFGGSSPEDLLVTFGVGRTRFQSMLRTALTSHDAEQHRVREIKRTLRDDLSVAWGIPAE</sequence>
<reference evidence="3" key="1">
    <citation type="journal article" date="2019" name="Int. J. Syst. Evol. Microbiol.">
        <title>The Global Catalogue of Microorganisms (GCM) 10K type strain sequencing project: providing services to taxonomists for standard genome sequencing and annotation.</title>
        <authorList>
            <consortium name="The Broad Institute Genomics Platform"/>
            <consortium name="The Broad Institute Genome Sequencing Center for Infectious Disease"/>
            <person name="Wu L."/>
            <person name="Ma J."/>
        </authorList>
    </citation>
    <scope>NUCLEOTIDE SEQUENCE [LARGE SCALE GENOMIC DNA]</scope>
    <source>
        <strain evidence="3">DT72</strain>
    </source>
</reference>
<protein>
    <recommendedName>
        <fullName evidence="4">DUF3263 domain-containing protein</fullName>
    </recommendedName>
</protein>
<evidence type="ECO:0008006" key="4">
    <source>
        <dbReference type="Google" id="ProtNLM"/>
    </source>
</evidence>
<evidence type="ECO:0000313" key="3">
    <source>
        <dbReference type="Proteomes" id="UP001597286"/>
    </source>
</evidence>
<dbReference type="EMBL" id="JBHUFB010000001">
    <property type="protein sequence ID" value="MFD1810652.1"/>
    <property type="molecule type" value="Genomic_DNA"/>
</dbReference>
<dbReference type="Proteomes" id="UP001597286">
    <property type="component" value="Unassembled WGS sequence"/>
</dbReference>
<dbReference type="RefSeq" id="WP_378483212.1">
    <property type="nucleotide sequence ID" value="NZ_JBHUFB010000001.1"/>
</dbReference>
<keyword evidence="3" id="KW-1185">Reference proteome</keyword>
<organism evidence="2 3">
    <name type="scientific">Rhodococcus gannanensis</name>
    <dbReference type="NCBI Taxonomy" id="1960308"/>
    <lineage>
        <taxon>Bacteria</taxon>
        <taxon>Bacillati</taxon>
        <taxon>Actinomycetota</taxon>
        <taxon>Actinomycetes</taxon>
        <taxon>Mycobacteriales</taxon>
        <taxon>Nocardiaceae</taxon>
        <taxon>Rhodococcus</taxon>
    </lineage>
</organism>
<name>A0ABW4NWS5_9NOCA</name>
<feature type="region of interest" description="Disordered" evidence="1">
    <location>
        <begin position="1"/>
        <end position="31"/>
    </location>
</feature>
<evidence type="ECO:0000256" key="1">
    <source>
        <dbReference type="SAM" id="MobiDB-lite"/>
    </source>
</evidence>
<feature type="compositionally biased region" description="Basic and acidic residues" evidence="1">
    <location>
        <begin position="19"/>
        <end position="31"/>
    </location>
</feature>